<evidence type="ECO:0000313" key="2">
    <source>
        <dbReference type="EMBL" id="CAD5122409.1"/>
    </source>
</evidence>
<dbReference type="GO" id="GO:0016758">
    <property type="term" value="F:hexosyltransferase activity"/>
    <property type="evidence" value="ECO:0007669"/>
    <property type="project" value="UniProtKB-ARBA"/>
</dbReference>
<dbReference type="InterPro" id="IPR001173">
    <property type="entry name" value="Glyco_trans_2-like"/>
</dbReference>
<evidence type="ECO:0000259" key="1">
    <source>
        <dbReference type="Pfam" id="PF00535"/>
    </source>
</evidence>
<keyword evidence="3" id="KW-1185">Reference proteome</keyword>
<organism evidence="2 3">
    <name type="scientific">Dimorphilus gyrociliatus</name>
    <dbReference type="NCBI Taxonomy" id="2664684"/>
    <lineage>
        <taxon>Eukaryota</taxon>
        <taxon>Metazoa</taxon>
        <taxon>Spiralia</taxon>
        <taxon>Lophotrochozoa</taxon>
        <taxon>Annelida</taxon>
        <taxon>Polychaeta</taxon>
        <taxon>Polychaeta incertae sedis</taxon>
        <taxon>Dinophilidae</taxon>
        <taxon>Dimorphilus</taxon>
    </lineage>
</organism>
<dbReference type="Pfam" id="PF00535">
    <property type="entry name" value="Glycos_transf_2"/>
    <property type="match status" value="1"/>
</dbReference>
<dbReference type="EMBL" id="CAJFCJ010000017">
    <property type="protein sequence ID" value="CAD5122409.1"/>
    <property type="molecule type" value="Genomic_DNA"/>
</dbReference>
<dbReference type="OrthoDB" id="206708at2759"/>
<sequence length="339" mass="39494">MDLVSIITTVKNGEKFVEKYSHSILNQDYNDVLELSVYDDGSTDNTFERLLAYKAKFEKRNIKLIIKRGTRGISKGVGYGKNRAIKASTGKFLCFLDIDDTMEPSRITKQLQLAKNYPDSLIGCQFRREPENSTQRYTKWANRLNEHQLNIQIYTSHGPTIIMPTWFCSRQVWSKVGGFDESGKGCPEDLLFFYQHIRLKGLIKRVDEILLNYIYHPSATTFSIDKETIWKYRVSFLEERVLRFWESFTIWNAGKQGRKLYRSLSKENKKKVIALCDVDKKKIDKFSYNSQEGPIPVIHFSKAESPFVICVKLDLTNGSFERNLESLNLKENIDYVHFN</sequence>
<evidence type="ECO:0000313" key="3">
    <source>
        <dbReference type="Proteomes" id="UP000549394"/>
    </source>
</evidence>
<dbReference type="SUPFAM" id="SSF53448">
    <property type="entry name" value="Nucleotide-diphospho-sugar transferases"/>
    <property type="match status" value="1"/>
</dbReference>
<gene>
    <name evidence="2" type="ORF">DGYR_LOCUS10225</name>
</gene>
<feature type="domain" description="Glycosyltransferase 2-like" evidence="1">
    <location>
        <begin position="5"/>
        <end position="170"/>
    </location>
</feature>
<reference evidence="2 3" key="1">
    <citation type="submission" date="2020-08" db="EMBL/GenBank/DDBJ databases">
        <authorList>
            <person name="Hejnol A."/>
        </authorList>
    </citation>
    <scope>NUCLEOTIDE SEQUENCE [LARGE SCALE GENOMIC DNA]</scope>
</reference>
<dbReference type="PANTHER" id="PTHR22916:SF3">
    <property type="entry name" value="UDP-GLCNAC:BETAGAL BETA-1,3-N-ACETYLGLUCOSAMINYLTRANSFERASE-LIKE PROTEIN 1"/>
    <property type="match status" value="1"/>
</dbReference>
<dbReference type="InterPro" id="IPR029044">
    <property type="entry name" value="Nucleotide-diphossugar_trans"/>
</dbReference>
<protein>
    <submittedName>
        <fullName evidence="2">DgyrCDS10837</fullName>
    </submittedName>
</protein>
<dbReference type="Proteomes" id="UP000549394">
    <property type="component" value="Unassembled WGS sequence"/>
</dbReference>
<dbReference type="Gene3D" id="3.90.550.10">
    <property type="entry name" value="Spore Coat Polysaccharide Biosynthesis Protein SpsA, Chain A"/>
    <property type="match status" value="1"/>
</dbReference>
<comment type="caution">
    <text evidence="2">The sequence shown here is derived from an EMBL/GenBank/DDBJ whole genome shotgun (WGS) entry which is preliminary data.</text>
</comment>
<name>A0A7I8W2V7_9ANNE</name>
<dbReference type="AlphaFoldDB" id="A0A7I8W2V7"/>
<dbReference type="PANTHER" id="PTHR22916">
    <property type="entry name" value="GLYCOSYLTRANSFERASE"/>
    <property type="match status" value="1"/>
</dbReference>
<proteinExistence type="predicted"/>
<accession>A0A7I8W2V7</accession>